<evidence type="ECO:0000313" key="4">
    <source>
        <dbReference type="Proteomes" id="UP000553632"/>
    </source>
</evidence>
<reference evidence="3 4" key="1">
    <citation type="submission" date="2020-04" db="EMBL/GenBank/DDBJ databases">
        <title>Perkinsus olseni comparative genomics.</title>
        <authorList>
            <person name="Bogema D.R."/>
        </authorList>
    </citation>
    <scope>NUCLEOTIDE SEQUENCE [LARGE SCALE GENOMIC DNA]</scope>
    <source>
        <strain evidence="3 4">ATCC PRA-207</strain>
    </source>
</reference>
<dbReference type="InterPro" id="IPR054734">
    <property type="entry name" value="PqqF-like_C_4"/>
</dbReference>
<dbReference type="SUPFAM" id="SSF63411">
    <property type="entry name" value="LuxS/MPP-like metallohydrolase"/>
    <property type="match status" value="2"/>
</dbReference>
<dbReference type="Gene3D" id="3.30.830.10">
    <property type="entry name" value="Metalloenzyme, LuxS/M16 peptidase-like"/>
    <property type="match status" value="2"/>
</dbReference>
<dbReference type="Proteomes" id="UP000553632">
    <property type="component" value="Unassembled WGS sequence"/>
</dbReference>
<dbReference type="Pfam" id="PF22456">
    <property type="entry name" value="PqqF-like_C_4"/>
    <property type="match status" value="1"/>
</dbReference>
<evidence type="ECO:0000313" key="3">
    <source>
        <dbReference type="EMBL" id="KAF4712707.1"/>
    </source>
</evidence>
<dbReference type="InterPro" id="IPR050626">
    <property type="entry name" value="Peptidase_M16"/>
</dbReference>
<evidence type="ECO:0000259" key="2">
    <source>
        <dbReference type="Pfam" id="PF22456"/>
    </source>
</evidence>
<sequence>LELLLNRVCQRLRDDKPIDEAVFGRVKDRLLQGFRNTINQRPPYQHALELIRALTARPYHRLTTSLDIASEFTTADVNGVIEQMLSEGVVIEGLIEGNTREDEARAIVKEATDMFAVAGDGKQPITRRAIADLSQVEDGTVVDGHKEFIITRPGANKDERNGAVVMSLHLGWQRSPGSTSPQEDADDILLSCRGNVLSQILSQKFFDSLRTKQQLGYIVQSTLRIVEREVSMLFLVQSEVSVLEVQKRIEEFVRDIPNMISSLTDEEYRDYARAVVDNLKETPKKQADEFNRHMVEISSRRFDFDRRPRLINTIETNPEIQDKQKMVDFARTAFATGSRVWARVTGSAESLPDGLSDEEIDSIRDKHTWVESNSYF</sequence>
<dbReference type="PANTHER" id="PTHR43690">
    <property type="entry name" value="NARDILYSIN"/>
    <property type="match status" value="1"/>
</dbReference>
<gene>
    <name evidence="3" type="ORF">FOZ63_023872</name>
</gene>
<name>A0A7J6QWR4_PEROL</name>
<organism evidence="3 4">
    <name type="scientific">Perkinsus olseni</name>
    <name type="common">Perkinsus atlanticus</name>
    <dbReference type="NCBI Taxonomy" id="32597"/>
    <lineage>
        <taxon>Eukaryota</taxon>
        <taxon>Sar</taxon>
        <taxon>Alveolata</taxon>
        <taxon>Perkinsozoa</taxon>
        <taxon>Perkinsea</taxon>
        <taxon>Perkinsida</taxon>
        <taxon>Perkinsidae</taxon>
        <taxon>Perkinsus</taxon>
    </lineage>
</organism>
<dbReference type="InterPro" id="IPR011249">
    <property type="entry name" value="Metalloenz_LuxS/M16"/>
</dbReference>
<accession>A0A7J6QWR4</accession>
<protein>
    <recommendedName>
        <fullName evidence="2">Coenzyme PQQ synthesis protein F-like C-terminal lobe domain-containing protein</fullName>
    </recommendedName>
</protein>
<evidence type="ECO:0000256" key="1">
    <source>
        <dbReference type="ARBA" id="ARBA00022723"/>
    </source>
</evidence>
<comment type="caution">
    <text evidence="3">The sequence shown here is derived from an EMBL/GenBank/DDBJ whole genome shotgun (WGS) entry which is preliminary data.</text>
</comment>
<feature type="non-terminal residue" evidence="3">
    <location>
        <position position="1"/>
    </location>
</feature>
<dbReference type="PANTHER" id="PTHR43690:SF18">
    <property type="entry name" value="INSULIN-DEGRADING ENZYME-RELATED"/>
    <property type="match status" value="1"/>
</dbReference>
<dbReference type="AlphaFoldDB" id="A0A7J6QWR4"/>
<dbReference type="EMBL" id="JABANO010029943">
    <property type="protein sequence ID" value="KAF4712707.1"/>
    <property type="molecule type" value="Genomic_DNA"/>
</dbReference>
<dbReference type="GO" id="GO:0046872">
    <property type="term" value="F:metal ion binding"/>
    <property type="evidence" value="ECO:0007669"/>
    <property type="project" value="UniProtKB-KW"/>
</dbReference>
<keyword evidence="1" id="KW-0479">Metal-binding</keyword>
<feature type="domain" description="Coenzyme PQQ synthesis protein F-like C-terminal lobe" evidence="2">
    <location>
        <begin position="196"/>
        <end position="293"/>
    </location>
</feature>
<proteinExistence type="predicted"/>
<keyword evidence="4" id="KW-1185">Reference proteome</keyword>